<dbReference type="AlphaFoldDB" id="A0A5D4T6Z1"/>
<reference evidence="1 2" key="1">
    <citation type="submission" date="2019-08" db="EMBL/GenBank/DDBJ databases">
        <title>Bacillus genomes from the desert of Cuatro Cienegas, Coahuila.</title>
        <authorList>
            <person name="Olmedo-Alvarez G."/>
        </authorList>
    </citation>
    <scope>NUCLEOTIDE SEQUENCE [LARGE SCALE GENOMIC DNA]</scope>
    <source>
        <strain evidence="1 2">CH28_1T</strain>
    </source>
</reference>
<comment type="caution">
    <text evidence="1">The sequence shown here is derived from an EMBL/GenBank/DDBJ whole genome shotgun (WGS) entry which is preliminary data.</text>
</comment>
<evidence type="ECO:0000313" key="2">
    <source>
        <dbReference type="Proteomes" id="UP000322524"/>
    </source>
</evidence>
<protein>
    <submittedName>
        <fullName evidence="1">Uncharacterized protein</fullName>
    </submittedName>
</protein>
<dbReference type="RefSeq" id="WP_148986947.1">
    <property type="nucleotide sequence ID" value="NZ_VTEV01000001.1"/>
</dbReference>
<evidence type="ECO:0000313" key="1">
    <source>
        <dbReference type="EMBL" id="TYS71049.1"/>
    </source>
</evidence>
<organism evidence="1 2">
    <name type="scientific">Sutcliffiella horikoshii</name>
    <dbReference type="NCBI Taxonomy" id="79883"/>
    <lineage>
        <taxon>Bacteria</taxon>
        <taxon>Bacillati</taxon>
        <taxon>Bacillota</taxon>
        <taxon>Bacilli</taxon>
        <taxon>Bacillales</taxon>
        <taxon>Bacillaceae</taxon>
        <taxon>Sutcliffiella</taxon>
    </lineage>
</organism>
<gene>
    <name evidence="1" type="ORF">FZC76_03920</name>
</gene>
<name>A0A5D4T6Z1_9BACI</name>
<accession>A0A5D4T6Z1</accession>
<dbReference type="Proteomes" id="UP000322524">
    <property type="component" value="Unassembled WGS sequence"/>
</dbReference>
<sequence>MFETLIYQEIKSILALIEDAEETILQIKGILNYEKIIRYEWIYEREWFIKKVVRNLSEEDYPLT</sequence>
<dbReference type="EMBL" id="VTEV01000001">
    <property type="protein sequence ID" value="TYS71049.1"/>
    <property type="molecule type" value="Genomic_DNA"/>
</dbReference>
<proteinExistence type="predicted"/>